<dbReference type="InterPro" id="IPR016035">
    <property type="entry name" value="Acyl_Trfase/lysoPLipase"/>
</dbReference>
<dbReference type="PROSITE" id="PS50075">
    <property type="entry name" value="CARRIER"/>
    <property type="match status" value="2"/>
</dbReference>
<dbReference type="InterPro" id="IPR016039">
    <property type="entry name" value="Thiolase-like"/>
</dbReference>
<dbReference type="KEGG" id="lcd:clem_04930"/>
<evidence type="ECO:0000256" key="2">
    <source>
        <dbReference type="ARBA" id="ARBA00005194"/>
    </source>
</evidence>
<dbReference type="Pfam" id="PF00109">
    <property type="entry name" value="ketoacyl-synt"/>
    <property type="match status" value="1"/>
</dbReference>
<comment type="cofactor">
    <cofactor evidence="1">
        <name>pantetheine 4'-phosphate</name>
        <dbReference type="ChEBI" id="CHEBI:47942"/>
    </cofactor>
</comment>
<dbReference type="SUPFAM" id="SSF53901">
    <property type="entry name" value="Thiolase-like"/>
    <property type="match status" value="1"/>
</dbReference>
<dbReference type="InterPro" id="IPR032821">
    <property type="entry name" value="PKS_assoc"/>
</dbReference>
<accession>A0A222P115</accession>
<dbReference type="Gene3D" id="3.40.50.720">
    <property type="entry name" value="NAD(P)-binding Rossmann-like Domain"/>
    <property type="match status" value="1"/>
</dbReference>
<dbReference type="InterPro" id="IPR036291">
    <property type="entry name" value="NAD(P)-bd_dom_sf"/>
</dbReference>
<dbReference type="Pfam" id="PF21394">
    <property type="entry name" value="Beta-ketacyl_N"/>
    <property type="match status" value="1"/>
</dbReference>
<dbReference type="CDD" id="cd05930">
    <property type="entry name" value="A_NRPS"/>
    <property type="match status" value="1"/>
</dbReference>
<dbReference type="EMBL" id="CP016397">
    <property type="protein sequence ID" value="ASQ45544.1"/>
    <property type="molecule type" value="Genomic_DNA"/>
</dbReference>
<reference evidence="10" key="1">
    <citation type="submission" date="2016-07" db="EMBL/GenBank/DDBJ databases">
        <authorList>
            <person name="Florea S."/>
            <person name="Webb J.S."/>
            <person name="Jaromczyk J."/>
            <person name="Schardl C.L."/>
        </authorList>
    </citation>
    <scope>NUCLEOTIDE SEQUENCE [LARGE SCALE GENOMIC DNA]</scope>
    <source>
        <strain evidence="10">CDC-D5610</strain>
    </source>
</reference>
<keyword evidence="4" id="KW-0596">Phosphopantetheine</keyword>
<dbReference type="Pfam" id="PF00698">
    <property type="entry name" value="Acyl_transf_1"/>
    <property type="match status" value="1"/>
</dbReference>
<dbReference type="Pfam" id="PF08659">
    <property type="entry name" value="KR"/>
    <property type="match status" value="1"/>
</dbReference>
<dbReference type="FunFam" id="3.40.50.980:FF:000001">
    <property type="entry name" value="Non-ribosomal peptide synthetase"/>
    <property type="match status" value="1"/>
</dbReference>
<evidence type="ECO:0000256" key="3">
    <source>
        <dbReference type="ARBA" id="ARBA00006484"/>
    </source>
</evidence>
<dbReference type="InterPro" id="IPR020806">
    <property type="entry name" value="PKS_PP-bd"/>
</dbReference>
<dbReference type="InterPro" id="IPR000873">
    <property type="entry name" value="AMP-dep_synth/lig_dom"/>
</dbReference>
<dbReference type="SUPFAM" id="SSF51735">
    <property type="entry name" value="NAD(P)-binding Rossmann-fold domains"/>
    <property type="match status" value="2"/>
</dbReference>
<evidence type="ECO:0000256" key="6">
    <source>
        <dbReference type="ARBA" id="ARBA00022679"/>
    </source>
</evidence>
<dbReference type="Gene3D" id="3.40.47.10">
    <property type="match status" value="1"/>
</dbReference>
<dbReference type="Pfam" id="PF02801">
    <property type="entry name" value="Ketoacyl-synt_C"/>
    <property type="match status" value="1"/>
</dbReference>
<evidence type="ECO:0000256" key="1">
    <source>
        <dbReference type="ARBA" id="ARBA00001957"/>
    </source>
</evidence>
<dbReference type="Pfam" id="PF00550">
    <property type="entry name" value="PP-binding"/>
    <property type="match status" value="2"/>
</dbReference>
<dbReference type="InterPro" id="IPR013968">
    <property type="entry name" value="PKS_KR"/>
</dbReference>
<dbReference type="SMART" id="SM00825">
    <property type="entry name" value="PKS_KS"/>
    <property type="match status" value="1"/>
</dbReference>
<feature type="domain" description="Carrier" evidence="7">
    <location>
        <begin position="2018"/>
        <end position="2093"/>
    </location>
</feature>
<dbReference type="InterPro" id="IPR029058">
    <property type="entry name" value="AB_hydrolase_fold"/>
</dbReference>
<dbReference type="InterPro" id="IPR045851">
    <property type="entry name" value="AMP-bd_C_sf"/>
</dbReference>
<dbReference type="Gene3D" id="3.30.70.3290">
    <property type="match status" value="1"/>
</dbReference>
<dbReference type="InterPro" id="IPR014030">
    <property type="entry name" value="Ketoacyl_synth_N"/>
</dbReference>
<proteinExistence type="inferred from homology"/>
<dbReference type="SMART" id="SM00822">
    <property type="entry name" value="PKS_KR"/>
    <property type="match status" value="1"/>
</dbReference>
<dbReference type="Gene3D" id="3.40.366.10">
    <property type="entry name" value="Malonyl-Coenzyme A Acyl Carrier Protein, domain 2"/>
    <property type="match status" value="1"/>
</dbReference>
<comment type="similarity">
    <text evidence="3">Belongs to the short-chain dehydrogenases/reductases (SDR) family.</text>
</comment>
<dbReference type="InterPro" id="IPR001031">
    <property type="entry name" value="Thioesterase"/>
</dbReference>
<dbReference type="Proteomes" id="UP000201728">
    <property type="component" value="Chromosome"/>
</dbReference>
<evidence type="ECO:0000259" key="7">
    <source>
        <dbReference type="PROSITE" id="PS50075"/>
    </source>
</evidence>
<dbReference type="Gene3D" id="1.10.1200.10">
    <property type="entry name" value="ACP-like"/>
    <property type="match status" value="1"/>
</dbReference>
<evidence type="ECO:0000313" key="9">
    <source>
        <dbReference type="EMBL" id="ASQ45544.1"/>
    </source>
</evidence>
<feature type="domain" description="Ketosynthase family 3 (KS3)" evidence="8">
    <location>
        <begin position="612"/>
        <end position="1036"/>
    </location>
</feature>
<dbReference type="GO" id="GO:0004312">
    <property type="term" value="F:fatty acid synthase activity"/>
    <property type="evidence" value="ECO:0007669"/>
    <property type="project" value="TreeGrafter"/>
</dbReference>
<dbReference type="OrthoDB" id="9778690at2"/>
<dbReference type="SUPFAM" id="SSF53474">
    <property type="entry name" value="alpha/beta-Hydrolases"/>
    <property type="match status" value="1"/>
</dbReference>
<dbReference type="Pfam" id="PF00501">
    <property type="entry name" value="AMP-binding"/>
    <property type="match status" value="1"/>
</dbReference>
<dbReference type="PROSITE" id="PS00455">
    <property type="entry name" value="AMP_BINDING"/>
    <property type="match status" value="1"/>
</dbReference>
<dbReference type="GO" id="GO:0004315">
    <property type="term" value="F:3-oxoacyl-[acyl-carrier-protein] synthase activity"/>
    <property type="evidence" value="ECO:0007669"/>
    <property type="project" value="InterPro"/>
</dbReference>
<dbReference type="GO" id="GO:0031177">
    <property type="term" value="F:phosphopantetheine binding"/>
    <property type="evidence" value="ECO:0007669"/>
    <property type="project" value="InterPro"/>
</dbReference>
<dbReference type="PROSITE" id="PS00606">
    <property type="entry name" value="KS3_1"/>
    <property type="match status" value="1"/>
</dbReference>
<comment type="pathway">
    <text evidence="2">Lipid metabolism; fatty acid biosynthesis.</text>
</comment>
<organism evidence="9 10">
    <name type="scientific">Legionella clemsonensis</name>
    <dbReference type="NCBI Taxonomy" id="1867846"/>
    <lineage>
        <taxon>Bacteria</taxon>
        <taxon>Pseudomonadati</taxon>
        <taxon>Pseudomonadota</taxon>
        <taxon>Gammaproteobacteria</taxon>
        <taxon>Legionellales</taxon>
        <taxon>Legionellaceae</taxon>
        <taxon>Legionella</taxon>
    </lineage>
</organism>
<dbReference type="FunFam" id="1.10.1200.10:FF:000005">
    <property type="entry name" value="Nonribosomal peptide synthetase 1"/>
    <property type="match status" value="1"/>
</dbReference>
<sequence>MINSAAYAYTVVELFEEQVNKNPNNIALNEDDTTLTYQALNEKANQFSQWLRKNKVQSGEFVGILLDPGVDYIVCMLGIVKAGAVYLPLDSMAPQLRLEELLNDAKPSLIVTNEQYINRVNQRNCAVRLLKHIYLESVSYPRLNTEVTSSPNSPLYMMYTSGSTGRPKGVVITHQAVVNLNKIDNYAKVKEGERVAQFSNPAFDGSTFEIWSALLNGATLVIIPYIIRKDHTRLKNFLNFSSITYLFLPTGFFHQLIKSAMDTLDKVEVVIFGGEQVNPLLLKKLSNYRKQQKLPITLINGYGPTEATTFTCRQIINHEWAIDDERLASIGKPIENVQVYILDDNKMPASEGELYICGINLAIHYHNSTINGEKFIPNPFINDHESPYGRLYKTGDRVRKLPSGDLLFLGRYDDQVKIGGFRIHLNEIEHQLMQHPLISLAAVRVEIGGGSHQMLTAYIVLSSINETIHADEIRDYLSHKLPIYMLPAKYVLVEDLPLTSVGKVDKSKLDQINHTDLSLHVDTAPSSLIEEKITAIWQELLNRNTIDVNKNLFELGANSLLIAEACTRINETLNSELQVSHIISYPTIHKLSRFLDGDIETPIVKEIHATTSHDIAIIGMACRFPQANSLDEFWQNILEGKDCLTLFPSDRLHSPKASNKNFIPVRGILGDVDKFDANFFGFNPVDASITDPQQRIFLECTWSALEHAGIAPGKLQSKTISVFAGMADSTYLHENLLKNNWFRKEHDRFHCRIASSSSMLSTQVSYRLNLRGKSLNVNTACSTGLVTVNEACHDLISGESDISIAGAVSIVVPEEDGYLYTEGSIESPDGKCRPFDEMANGTVFSNGVGIVILKRLKDAIADKDTIYAVIKGRGINNDGADKLGFTAPSTSGQSACIREALGTAKLSAAEVSFVEAHGTATTLGDAIEFNVLNTVYKEQTDQTQFCALGSVKGNIGHTDVAAGMAGLIKVSLSLYHRIIPPMINFQKSNPNIALENSPFYINTQPIEWKKTNSSKRHAGVSAFGVGGTNTHMILGEYIPKEKAIASTSDQLFILSAKTSAALEENTEKFLKHLSLYDESTLPSYLPKVAYTLQTGREDFQWRRIAVGKTFAEIQKSFSQSKLHQYTEQPPHSIIFMFPGQGMQYHQMAAQLMQEFPLFGDLVTKGFQIAKSYLNCDLETILNNPEDPRLHQTQYAQPALFIIEYALAQLLIELGIKPQALIGHSLGEYVAATLAGVFSYEDAIALVCERGLLMSSAPIGAMLAIECSADEFRDIQKQLPEIEFAVHNATNHCVASCKSEFVETLENYLSQLDLPYQRLKVSHAFHSSLMETIEIPFKEIFRNITLNPPAIPIISNVTGNWLTAEEAVDPCYWYRHLRNTVLLSEGFGNLLQNKHSLFIEVGPGRGLCTFLKMTANTIASPVIQTLPNHHRKTEDIQTLLHAVGRLWQEGMVINWLALHHNKPLQRVALPTYSFQRQSYWIKPDKFSETINLPSLYKQVWAHQLAYLNQPLVDAGKIGEHTWILFHEKTEASSQLISLLKRYNAKLFVVETGENYSEVDSRTFKINFAVKNHYLKLFKKLKTELENPIIFHTISCQPLTIELSNKDIDSLLNLSFFSLLYITQAYLEIIGEHIPLRYGVLTQGTQRILGTEVISPLNASVIGACRVISQEHPSITCRIFDINSTDHSSLETYCLLYLINMSVSDVWFKQDTITAYRNGYQWNLSYSPADSTLIYNRFRNKGVYLITGGLGGIGLALSEAIVEHVTHPTLIFLSRTPIPQESAWKEALADPTHKFHQKVKTFSLLQQKGASLHFYQVDITDYVALSKIINQCKDQFGSIHGLIHCAGVAGGGLAQLKTREMADKVLHPKIHGTFNLIRAFADMPLDFVVLMSSIAALSGEPGQIDYCAANSCLDTFAISNYFNSNFVLSLNWNTWREVGMAVETKHSGDMNWFNRGNDISPEQGKGLFLQALQTNFTNLAVSNFDITTYKTLVAENNKLFESPDIKVSRTDLNIDNDYHQPRNLIETQLAQLWQEDLGIESIGIHDNFFDLGGHSLKALKLIEKINHTFHRSLAVTQLYQTPTIAQLSEIISGQDNIESLDILVPLNHTANTPNLFVCHPISGLVYCFDSLTKAFSPPLSIYGLQDPSISTDCLLYSDIPSMAKAYLAAIKSIQPHGPYYLLGYSFGGSLLYEVAALLKKENNQINLLGLIDSWAAFSPKQSDESHFKSLLRVSHPDLPPNLVQLAWARMQLLLSHTPTTLNQDMLLFKASDLFEDYKSINDPSNGWSNFNKGKITCHLLDANHETILNAKNSKHIVKCIQQYCGL</sequence>
<dbReference type="UniPathway" id="UPA00094"/>
<dbReference type="InterPro" id="IPR050091">
    <property type="entry name" value="PKS_NRPS_Biosynth_Enz"/>
</dbReference>
<dbReference type="PANTHER" id="PTHR43775">
    <property type="entry name" value="FATTY ACID SYNTHASE"/>
    <property type="match status" value="1"/>
</dbReference>
<evidence type="ECO:0000259" key="8">
    <source>
        <dbReference type="PROSITE" id="PS52004"/>
    </source>
</evidence>
<dbReference type="InterPro" id="IPR057326">
    <property type="entry name" value="KR_dom"/>
</dbReference>
<dbReference type="Pfam" id="PF16197">
    <property type="entry name" value="KAsynt_C_assoc"/>
    <property type="match status" value="1"/>
</dbReference>
<dbReference type="InterPro" id="IPR014031">
    <property type="entry name" value="Ketoacyl_synth_C"/>
</dbReference>
<dbReference type="GO" id="GO:0006633">
    <property type="term" value="P:fatty acid biosynthetic process"/>
    <property type="evidence" value="ECO:0007669"/>
    <property type="project" value="UniProtKB-UniPathway"/>
</dbReference>
<dbReference type="InterPro" id="IPR049490">
    <property type="entry name" value="C883_1060-like_KR_N"/>
</dbReference>
<dbReference type="Pfam" id="PF13193">
    <property type="entry name" value="AMP-binding_C"/>
    <property type="match status" value="1"/>
</dbReference>
<feature type="domain" description="Carrier" evidence="7">
    <location>
        <begin position="524"/>
        <end position="599"/>
    </location>
</feature>
<evidence type="ECO:0000313" key="10">
    <source>
        <dbReference type="Proteomes" id="UP000201728"/>
    </source>
</evidence>
<dbReference type="PROSITE" id="PS52004">
    <property type="entry name" value="KS3_2"/>
    <property type="match status" value="1"/>
</dbReference>
<dbReference type="InterPro" id="IPR006162">
    <property type="entry name" value="Ppantetheine_attach_site"/>
</dbReference>
<dbReference type="InterPro" id="IPR010071">
    <property type="entry name" value="AA_adenyl_dom"/>
</dbReference>
<keyword evidence="6" id="KW-0808">Transferase</keyword>
<dbReference type="InterPro" id="IPR009081">
    <property type="entry name" value="PP-bd_ACP"/>
</dbReference>
<evidence type="ECO:0000256" key="4">
    <source>
        <dbReference type="ARBA" id="ARBA00022450"/>
    </source>
</evidence>
<protein>
    <submittedName>
        <fullName evidence="9">Polyketide synthase PksJ</fullName>
    </submittedName>
</protein>
<dbReference type="SUPFAM" id="SSF47336">
    <property type="entry name" value="ACP-like"/>
    <property type="match status" value="2"/>
</dbReference>
<dbReference type="PROSITE" id="PS00012">
    <property type="entry name" value="PHOSPHOPANTETHEINE"/>
    <property type="match status" value="2"/>
</dbReference>
<evidence type="ECO:0000256" key="5">
    <source>
        <dbReference type="ARBA" id="ARBA00022553"/>
    </source>
</evidence>
<dbReference type="InterPro" id="IPR018201">
    <property type="entry name" value="Ketoacyl_synth_AS"/>
</dbReference>
<dbReference type="SMART" id="SM00823">
    <property type="entry name" value="PKS_PP"/>
    <property type="match status" value="2"/>
</dbReference>
<dbReference type="InterPro" id="IPR020841">
    <property type="entry name" value="PKS_Beta-ketoAc_synthase_dom"/>
</dbReference>
<dbReference type="NCBIfam" id="TIGR01733">
    <property type="entry name" value="AA-adenyl-dom"/>
    <property type="match status" value="1"/>
</dbReference>
<dbReference type="InterPro" id="IPR025110">
    <property type="entry name" value="AMP-bd_C"/>
</dbReference>
<gene>
    <name evidence="9" type="primary">pksJ</name>
    <name evidence="9" type="ORF">clem_04930</name>
</gene>
<dbReference type="InterPro" id="IPR020845">
    <property type="entry name" value="AMP-binding_CS"/>
</dbReference>
<dbReference type="Gene3D" id="3.40.50.1820">
    <property type="entry name" value="alpha/beta hydrolase"/>
    <property type="match status" value="1"/>
</dbReference>
<dbReference type="Gene3D" id="3.40.50.980">
    <property type="match status" value="2"/>
</dbReference>
<dbReference type="Gene3D" id="2.30.38.10">
    <property type="entry name" value="Luciferase, Domain 3"/>
    <property type="match status" value="1"/>
</dbReference>
<dbReference type="Pfam" id="PF00975">
    <property type="entry name" value="Thioesterase"/>
    <property type="match status" value="1"/>
</dbReference>
<dbReference type="RefSeq" id="WP_094090592.1">
    <property type="nucleotide sequence ID" value="NZ_CP016397.1"/>
</dbReference>
<dbReference type="InterPro" id="IPR014043">
    <property type="entry name" value="Acyl_transferase_dom"/>
</dbReference>
<name>A0A222P115_9GAMM</name>
<dbReference type="InterPro" id="IPR036736">
    <property type="entry name" value="ACP-like_sf"/>
</dbReference>
<dbReference type="CDD" id="cd00833">
    <property type="entry name" value="PKS"/>
    <property type="match status" value="1"/>
</dbReference>
<dbReference type="Gene3D" id="3.30.300.30">
    <property type="match status" value="1"/>
</dbReference>
<dbReference type="PANTHER" id="PTHR43775:SF51">
    <property type="entry name" value="INACTIVE PHENOLPHTHIOCEROL SYNTHESIS POLYKETIDE SYNTHASE TYPE I PKS1-RELATED"/>
    <property type="match status" value="1"/>
</dbReference>
<keyword evidence="5" id="KW-0597">Phosphoprotein</keyword>
<dbReference type="SMART" id="SM00827">
    <property type="entry name" value="PKS_AT"/>
    <property type="match status" value="1"/>
</dbReference>
<dbReference type="SUPFAM" id="SSF56801">
    <property type="entry name" value="Acetyl-CoA synthetase-like"/>
    <property type="match status" value="1"/>
</dbReference>
<dbReference type="SUPFAM" id="SSF52151">
    <property type="entry name" value="FabD/lysophospholipase-like"/>
    <property type="match status" value="1"/>
</dbReference>
<keyword evidence="10" id="KW-1185">Reference proteome</keyword>
<dbReference type="InterPro" id="IPR001227">
    <property type="entry name" value="Ac_transferase_dom_sf"/>
</dbReference>